<gene>
    <name evidence="1" type="ORF">C2134_04455</name>
</gene>
<comment type="caution">
    <text evidence="1">The sequence shown here is derived from an EMBL/GenBank/DDBJ whole genome shotgun (WGS) entry which is preliminary data.</text>
</comment>
<evidence type="ECO:0000313" key="1">
    <source>
        <dbReference type="EMBL" id="POA99829.1"/>
    </source>
</evidence>
<dbReference type="Proteomes" id="UP000236416">
    <property type="component" value="Unassembled WGS sequence"/>
</dbReference>
<accession>A0A2K4MS72</accession>
<reference evidence="1 2" key="1">
    <citation type="submission" date="2018-01" db="EMBL/GenBank/DDBJ databases">
        <title>Genomic Sequence of Chromobacterium MWU13-2610 from wild cranberry bogs within the Cape Cod National Seashore.</title>
        <authorList>
            <person name="O'Hara-Hanley K."/>
            <person name="Soby S."/>
            <person name="Harrison A."/>
        </authorList>
    </citation>
    <scope>NUCLEOTIDE SEQUENCE [LARGE SCALE GENOMIC DNA]</scope>
    <source>
        <strain evidence="1 2">MWU13-2610</strain>
    </source>
</reference>
<evidence type="ECO:0000313" key="2">
    <source>
        <dbReference type="Proteomes" id="UP000236416"/>
    </source>
</evidence>
<organism evidence="1 2">
    <name type="scientific">Chromobacterium sinusclupearum</name>
    <dbReference type="NCBI Taxonomy" id="2077146"/>
    <lineage>
        <taxon>Bacteria</taxon>
        <taxon>Pseudomonadati</taxon>
        <taxon>Pseudomonadota</taxon>
        <taxon>Betaproteobacteria</taxon>
        <taxon>Neisseriales</taxon>
        <taxon>Chromobacteriaceae</taxon>
        <taxon>Chromobacterium</taxon>
    </lineage>
</organism>
<dbReference type="RefSeq" id="WP_103317865.1">
    <property type="nucleotide sequence ID" value="NZ_PPTF01000016.1"/>
</dbReference>
<name>A0A2K4MS72_9NEIS</name>
<protein>
    <submittedName>
        <fullName evidence="1">Uncharacterized protein</fullName>
    </submittedName>
</protein>
<sequence length="97" mass="10602">MNTFTLAPEVMDSLKSEGVDVMSYHVGAIEGSMIFSLCANRGRPGETINNCKRHLLLRLGLEGNALTLEEQRLRGWIVGLMESAIEALDPETDAEPA</sequence>
<dbReference type="EMBL" id="PPTF01000016">
    <property type="protein sequence ID" value="POA99829.1"/>
    <property type="molecule type" value="Genomic_DNA"/>
</dbReference>
<keyword evidence="2" id="KW-1185">Reference proteome</keyword>
<proteinExistence type="predicted"/>
<dbReference type="AlphaFoldDB" id="A0A2K4MS72"/>